<dbReference type="EMBL" id="UINC01226982">
    <property type="protein sequence ID" value="SVE57689.1"/>
    <property type="molecule type" value="Genomic_DNA"/>
</dbReference>
<evidence type="ECO:0000256" key="1">
    <source>
        <dbReference type="SAM" id="Phobius"/>
    </source>
</evidence>
<feature type="transmembrane region" description="Helical" evidence="1">
    <location>
        <begin position="17"/>
        <end position="36"/>
    </location>
</feature>
<protein>
    <submittedName>
        <fullName evidence="2">Uncharacterized protein</fullName>
    </submittedName>
</protein>
<feature type="non-terminal residue" evidence="2">
    <location>
        <position position="61"/>
    </location>
</feature>
<gene>
    <name evidence="2" type="ORF">METZ01_LOCUS510543</name>
</gene>
<keyword evidence="1" id="KW-1133">Transmembrane helix</keyword>
<sequence>MLQEEIRLNTSFASGKGFYSFPILVSISGFLAIAFTDEMISDMGYLEYLEVMHFGILFYGV</sequence>
<keyword evidence="1" id="KW-0472">Membrane</keyword>
<name>A0A383EM29_9ZZZZ</name>
<evidence type="ECO:0000313" key="2">
    <source>
        <dbReference type="EMBL" id="SVE57689.1"/>
    </source>
</evidence>
<accession>A0A383EM29</accession>
<dbReference type="AlphaFoldDB" id="A0A383EM29"/>
<proteinExistence type="predicted"/>
<keyword evidence="1" id="KW-0812">Transmembrane</keyword>
<reference evidence="2" key="1">
    <citation type="submission" date="2018-05" db="EMBL/GenBank/DDBJ databases">
        <authorList>
            <person name="Lanie J.A."/>
            <person name="Ng W.-L."/>
            <person name="Kazmierczak K.M."/>
            <person name="Andrzejewski T.M."/>
            <person name="Davidsen T.M."/>
            <person name="Wayne K.J."/>
            <person name="Tettelin H."/>
            <person name="Glass J.I."/>
            <person name="Rusch D."/>
            <person name="Podicherti R."/>
            <person name="Tsui H.-C.T."/>
            <person name="Winkler M.E."/>
        </authorList>
    </citation>
    <scope>NUCLEOTIDE SEQUENCE</scope>
</reference>
<organism evidence="2">
    <name type="scientific">marine metagenome</name>
    <dbReference type="NCBI Taxonomy" id="408172"/>
    <lineage>
        <taxon>unclassified sequences</taxon>
        <taxon>metagenomes</taxon>
        <taxon>ecological metagenomes</taxon>
    </lineage>
</organism>